<accession>A0ABD5S4S5</accession>
<sequence length="40" mass="4282">MNDDVGSGDWLGGSYGQCGNCENYVFEEYLDQGGCPACRA</sequence>
<gene>
    <name evidence="1" type="ORF">ACFQE1_17795</name>
</gene>
<dbReference type="AlphaFoldDB" id="A0ABD5S4S5"/>
<proteinExistence type="predicted"/>
<dbReference type="EMBL" id="JBHSWU010000940">
    <property type="protein sequence ID" value="MFC6726183.1"/>
    <property type="molecule type" value="Genomic_DNA"/>
</dbReference>
<evidence type="ECO:0000313" key="1">
    <source>
        <dbReference type="EMBL" id="MFC6726183.1"/>
    </source>
</evidence>
<comment type="caution">
    <text evidence="1">The sequence shown here is derived from an EMBL/GenBank/DDBJ whole genome shotgun (WGS) entry which is preliminary data.</text>
</comment>
<organism evidence="1 2">
    <name type="scientific">Halobium palmae</name>
    <dbReference type="NCBI Taxonomy" id="1776492"/>
    <lineage>
        <taxon>Archaea</taxon>
        <taxon>Methanobacteriati</taxon>
        <taxon>Methanobacteriota</taxon>
        <taxon>Stenosarchaea group</taxon>
        <taxon>Halobacteria</taxon>
        <taxon>Halobacteriales</taxon>
        <taxon>Haloferacaceae</taxon>
        <taxon>Halobium</taxon>
    </lineage>
</organism>
<dbReference type="Proteomes" id="UP001596328">
    <property type="component" value="Unassembled WGS sequence"/>
</dbReference>
<reference evidence="1 2" key="1">
    <citation type="journal article" date="2019" name="Int. J. Syst. Evol. Microbiol.">
        <title>The Global Catalogue of Microorganisms (GCM) 10K type strain sequencing project: providing services to taxonomists for standard genome sequencing and annotation.</title>
        <authorList>
            <consortium name="The Broad Institute Genomics Platform"/>
            <consortium name="The Broad Institute Genome Sequencing Center for Infectious Disease"/>
            <person name="Wu L."/>
            <person name="Ma J."/>
        </authorList>
    </citation>
    <scope>NUCLEOTIDE SEQUENCE [LARGE SCALE GENOMIC DNA]</scope>
    <source>
        <strain evidence="1 2">NBRC 111368</strain>
    </source>
</reference>
<name>A0ABD5S4S5_9EURY</name>
<protein>
    <submittedName>
        <fullName evidence="1">Uncharacterized protein</fullName>
    </submittedName>
</protein>
<evidence type="ECO:0000313" key="2">
    <source>
        <dbReference type="Proteomes" id="UP001596328"/>
    </source>
</evidence>
<keyword evidence="2" id="KW-1185">Reference proteome</keyword>